<dbReference type="EMBL" id="JAXCGZ010000793">
    <property type="protein sequence ID" value="KAK7085573.1"/>
    <property type="molecule type" value="Genomic_DNA"/>
</dbReference>
<feature type="region of interest" description="Disordered" evidence="1">
    <location>
        <begin position="89"/>
        <end position="123"/>
    </location>
</feature>
<evidence type="ECO:0000256" key="1">
    <source>
        <dbReference type="SAM" id="MobiDB-lite"/>
    </source>
</evidence>
<reference evidence="2 3" key="1">
    <citation type="submission" date="2023-11" db="EMBL/GenBank/DDBJ databases">
        <title>Halocaridina rubra genome assembly.</title>
        <authorList>
            <person name="Smith C."/>
        </authorList>
    </citation>
    <scope>NUCLEOTIDE SEQUENCE [LARGE SCALE GENOMIC DNA]</scope>
    <source>
        <strain evidence="2">EP-1</strain>
        <tissue evidence="2">Whole</tissue>
    </source>
</reference>
<comment type="caution">
    <text evidence="2">The sequence shown here is derived from an EMBL/GenBank/DDBJ whole genome shotgun (WGS) entry which is preliminary data.</text>
</comment>
<accession>A0AAN8XTQ9</accession>
<dbReference type="Proteomes" id="UP001381693">
    <property type="component" value="Unassembled WGS sequence"/>
</dbReference>
<protein>
    <submittedName>
        <fullName evidence="2">Uncharacterized protein</fullName>
    </submittedName>
</protein>
<evidence type="ECO:0000313" key="3">
    <source>
        <dbReference type="Proteomes" id="UP001381693"/>
    </source>
</evidence>
<feature type="non-terminal residue" evidence="2">
    <location>
        <position position="197"/>
    </location>
</feature>
<evidence type="ECO:0000313" key="2">
    <source>
        <dbReference type="EMBL" id="KAK7085573.1"/>
    </source>
</evidence>
<proteinExistence type="predicted"/>
<keyword evidence="3" id="KW-1185">Reference proteome</keyword>
<gene>
    <name evidence="2" type="ORF">SK128_022749</name>
</gene>
<sequence>MEVQETTTEYPKEDYRVQGQTEIQRGPSSLIVDCGPQENKGYRNVEKLTKRNDHQQPMSYPAQKSVKELEELEEGLLHILDITRLNTSNASYSGPSQTSVNNETSIDTSTGSDNPKLLKNQTNTKYPNQRKELQNLITAFINFLRAGKELIENGLPKDSPQGQGASSHRFGYNRPNILEYIFGLPHRKPQTPNGSHL</sequence>
<name>A0AAN8XTQ9_HALRR</name>
<dbReference type="AlphaFoldDB" id="A0AAN8XTQ9"/>
<organism evidence="2 3">
    <name type="scientific">Halocaridina rubra</name>
    <name type="common">Hawaiian red shrimp</name>
    <dbReference type="NCBI Taxonomy" id="373956"/>
    <lineage>
        <taxon>Eukaryota</taxon>
        <taxon>Metazoa</taxon>
        <taxon>Ecdysozoa</taxon>
        <taxon>Arthropoda</taxon>
        <taxon>Crustacea</taxon>
        <taxon>Multicrustacea</taxon>
        <taxon>Malacostraca</taxon>
        <taxon>Eumalacostraca</taxon>
        <taxon>Eucarida</taxon>
        <taxon>Decapoda</taxon>
        <taxon>Pleocyemata</taxon>
        <taxon>Caridea</taxon>
        <taxon>Atyoidea</taxon>
        <taxon>Atyidae</taxon>
        <taxon>Halocaridina</taxon>
    </lineage>
</organism>